<evidence type="ECO:0000313" key="2">
    <source>
        <dbReference type="Proteomes" id="UP000244005"/>
    </source>
</evidence>
<keyword evidence="2" id="KW-1185">Reference proteome</keyword>
<sequence length="133" mass="14973">MEKNSSKIVFETKSITFRRVLNQIKTKKTIVFIKDFQSEASCFGPQEMFLSMITAGLRLAFAVDFRCLLTMRGAWGTPLLACWPLVEPYRQLLSNVPTSLVFIAHSSGNSEQMRSLNAHGGQPDHIIGKIPFH</sequence>
<protein>
    <submittedName>
        <fullName evidence="1">Uncharacterized protein</fullName>
    </submittedName>
</protein>
<evidence type="ECO:0000313" key="1">
    <source>
        <dbReference type="EMBL" id="PTQ33811.1"/>
    </source>
</evidence>
<dbReference type="EMBL" id="KZ772757">
    <property type="protein sequence ID" value="PTQ33811.1"/>
    <property type="molecule type" value="Genomic_DNA"/>
</dbReference>
<organism evidence="1 2">
    <name type="scientific">Marchantia polymorpha</name>
    <name type="common">Common liverwort</name>
    <name type="synonym">Marchantia aquatica</name>
    <dbReference type="NCBI Taxonomy" id="3197"/>
    <lineage>
        <taxon>Eukaryota</taxon>
        <taxon>Viridiplantae</taxon>
        <taxon>Streptophyta</taxon>
        <taxon>Embryophyta</taxon>
        <taxon>Marchantiophyta</taxon>
        <taxon>Marchantiopsida</taxon>
        <taxon>Marchantiidae</taxon>
        <taxon>Marchantiales</taxon>
        <taxon>Marchantiaceae</taxon>
        <taxon>Marchantia</taxon>
    </lineage>
</organism>
<dbReference type="AlphaFoldDB" id="A0A2R6WJ10"/>
<reference evidence="2" key="1">
    <citation type="journal article" date="2017" name="Cell">
        <title>Insights into land plant evolution garnered from the Marchantia polymorpha genome.</title>
        <authorList>
            <person name="Bowman J.L."/>
            <person name="Kohchi T."/>
            <person name="Yamato K.T."/>
            <person name="Jenkins J."/>
            <person name="Shu S."/>
            <person name="Ishizaki K."/>
            <person name="Yamaoka S."/>
            <person name="Nishihama R."/>
            <person name="Nakamura Y."/>
            <person name="Berger F."/>
            <person name="Adam C."/>
            <person name="Aki S.S."/>
            <person name="Althoff F."/>
            <person name="Araki T."/>
            <person name="Arteaga-Vazquez M.A."/>
            <person name="Balasubrmanian S."/>
            <person name="Barry K."/>
            <person name="Bauer D."/>
            <person name="Boehm C.R."/>
            <person name="Briginshaw L."/>
            <person name="Caballero-Perez J."/>
            <person name="Catarino B."/>
            <person name="Chen F."/>
            <person name="Chiyoda S."/>
            <person name="Chovatia M."/>
            <person name="Davies K.M."/>
            <person name="Delmans M."/>
            <person name="Demura T."/>
            <person name="Dierschke T."/>
            <person name="Dolan L."/>
            <person name="Dorantes-Acosta A.E."/>
            <person name="Eklund D.M."/>
            <person name="Florent S.N."/>
            <person name="Flores-Sandoval E."/>
            <person name="Fujiyama A."/>
            <person name="Fukuzawa H."/>
            <person name="Galik B."/>
            <person name="Grimanelli D."/>
            <person name="Grimwood J."/>
            <person name="Grossniklaus U."/>
            <person name="Hamada T."/>
            <person name="Haseloff J."/>
            <person name="Hetherington A.J."/>
            <person name="Higo A."/>
            <person name="Hirakawa Y."/>
            <person name="Hundley H.N."/>
            <person name="Ikeda Y."/>
            <person name="Inoue K."/>
            <person name="Inoue S.I."/>
            <person name="Ishida S."/>
            <person name="Jia Q."/>
            <person name="Kakita M."/>
            <person name="Kanazawa T."/>
            <person name="Kawai Y."/>
            <person name="Kawashima T."/>
            <person name="Kennedy M."/>
            <person name="Kinose K."/>
            <person name="Kinoshita T."/>
            <person name="Kohara Y."/>
            <person name="Koide E."/>
            <person name="Komatsu K."/>
            <person name="Kopischke S."/>
            <person name="Kubo M."/>
            <person name="Kyozuka J."/>
            <person name="Lagercrantz U."/>
            <person name="Lin S.S."/>
            <person name="Lindquist E."/>
            <person name="Lipzen A.M."/>
            <person name="Lu C.W."/>
            <person name="De Luna E."/>
            <person name="Martienssen R.A."/>
            <person name="Minamino N."/>
            <person name="Mizutani M."/>
            <person name="Mizutani M."/>
            <person name="Mochizuki N."/>
            <person name="Monte I."/>
            <person name="Mosher R."/>
            <person name="Nagasaki H."/>
            <person name="Nakagami H."/>
            <person name="Naramoto S."/>
            <person name="Nishitani K."/>
            <person name="Ohtani M."/>
            <person name="Okamoto T."/>
            <person name="Okumura M."/>
            <person name="Phillips J."/>
            <person name="Pollak B."/>
            <person name="Reinders A."/>
            <person name="Rovekamp M."/>
            <person name="Sano R."/>
            <person name="Sawa S."/>
            <person name="Schmid M.W."/>
            <person name="Shirakawa M."/>
            <person name="Solano R."/>
            <person name="Spunde A."/>
            <person name="Suetsugu N."/>
            <person name="Sugano S."/>
            <person name="Sugiyama A."/>
            <person name="Sun R."/>
            <person name="Suzuki Y."/>
            <person name="Takenaka M."/>
            <person name="Takezawa D."/>
            <person name="Tomogane H."/>
            <person name="Tsuzuki M."/>
            <person name="Ueda T."/>
            <person name="Umeda M."/>
            <person name="Ward J.M."/>
            <person name="Watanabe Y."/>
            <person name="Yazaki K."/>
            <person name="Yokoyama R."/>
            <person name="Yoshitake Y."/>
            <person name="Yotsui I."/>
            <person name="Zachgo S."/>
            <person name="Schmutz J."/>
        </authorList>
    </citation>
    <scope>NUCLEOTIDE SEQUENCE [LARGE SCALE GENOMIC DNA]</scope>
    <source>
        <strain evidence="2">Tak-1</strain>
    </source>
</reference>
<proteinExistence type="predicted"/>
<dbReference type="Proteomes" id="UP000244005">
    <property type="component" value="Unassembled WGS sequence"/>
</dbReference>
<name>A0A2R6WJ10_MARPO</name>
<gene>
    <name evidence="1" type="ORF">MARPO_0085s0032</name>
</gene>
<accession>A0A2R6WJ10</accession>
<dbReference type="Gramene" id="Mp3g09950.1">
    <property type="protein sequence ID" value="Mp3g09950.1.cds1"/>
    <property type="gene ID" value="Mp3g09950"/>
</dbReference>